<evidence type="ECO:0000313" key="2">
    <source>
        <dbReference type="EMBL" id="SFZ82727.1"/>
    </source>
</evidence>
<organism evidence="2 3">
    <name type="scientific">Devosia enhydra</name>
    <dbReference type="NCBI Taxonomy" id="665118"/>
    <lineage>
        <taxon>Bacteria</taxon>
        <taxon>Pseudomonadati</taxon>
        <taxon>Pseudomonadota</taxon>
        <taxon>Alphaproteobacteria</taxon>
        <taxon>Hyphomicrobiales</taxon>
        <taxon>Devosiaceae</taxon>
        <taxon>Devosia</taxon>
    </lineage>
</organism>
<keyword evidence="3" id="KW-1185">Reference proteome</keyword>
<dbReference type="Proteomes" id="UP000183447">
    <property type="component" value="Unassembled WGS sequence"/>
</dbReference>
<sequence length="259" mass="27721">MMTRLGLAALLTALSATLAMAQTPLPIVSDATVADGQAAPFEGNWSIMKPGGDRTSETDSCAMPASIQADGPTAITYASSTGAEFSFALADENDATTWQGEFDRIAVWQGPDAFLLYSRLADGTPDTAEAYLYERCPIWPRTSYEGAVPGALEPFVGAWQEAVPPARGAEPLQIVGACNDPTIFEISGPTTLKRTIAGQPDYTLEIRARGTDTVVPNPRAGYAPSVIVWVSPDRFHFHIIDIFGGTNWFSPVIYTRCAP</sequence>
<dbReference type="AlphaFoldDB" id="A0A1K2HVF9"/>
<proteinExistence type="predicted"/>
<gene>
    <name evidence="2" type="ORF">SAMN02983003_1242</name>
</gene>
<evidence type="ECO:0000256" key="1">
    <source>
        <dbReference type="SAM" id="SignalP"/>
    </source>
</evidence>
<accession>A0A1K2HVF9</accession>
<keyword evidence="1" id="KW-0732">Signal</keyword>
<evidence type="ECO:0000313" key="3">
    <source>
        <dbReference type="Proteomes" id="UP000183447"/>
    </source>
</evidence>
<dbReference type="STRING" id="665118.SAMN02983003_1242"/>
<protein>
    <submittedName>
        <fullName evidence="2">Uncharacterized protein</fullName>
    </submittedName>
</protein>
<feature type="chain" id="PRO_5013221928" evidence="1">
    <location>
        <begin position="22"/>
        <end position="259"/>
    </location>
</feature>
<dbReference type="EMBL" id="FPKU01000001">
    <property type="protein sequence ID" value="SFZ82727.1"/>
    <property type="molecule type" value="Genomic_DNA"/>
</dbReference>
<reference evidence="2 3" key="1">
    <citation type="submission" date="2016-11" db="EMBL/GenBank/DDBJ databases">
        <authorList>
            <person name="Jaros S."/>
            <person name="Januszkiewicz K."/>
            <person name="Wedrychowicz H."/>
        </authorList>
    </citation>
    <scope>NUCLEOTIDE SEQUENCE [LARGE SCALE GENOMIC DNA]</scope>
    <source>
        <strain evidence="2 3">ATCC 23634</strain>
    </source>
</reference>
<name>A0A1K2HVF9_9HYPH</name>
<feature type="signal peptide" evidence="1">
    <location>
        <begin position="1"/>
        <end position="21"/>
    </location>
</feature>